<dbReference type="CDD" id="cd03801">
    <property type="entry name" value="GT4_PimA-like"/>
    <property type="match status" value="1"/>
</dbReference>
<protein>
    <submittedName>
        <fullName evidence="1">Glycosyltransferase</fullName>
    </submittedName>
</protein>
<evidence type="ECO:0000313" key="1">
    <source>
        <dbReference type="EMBL" id="HHM01747.1"/>
    </source>
</evidence>
<reference evidence="1" key="1">
    <citation type="journal article" date="2020" name="mSystems">
        <title>Genome- and Community-Level Interaction Insights into Carbon Utilization and Element Cycling Functions of Hydrothermarchaeota in Hydrothermal Sediment.</title>
        <authorList>
            <person name="Zhou Z."/>
            <person name="Liu Y."/>
            <person name="Xu W."/>
            <person name="Pan J."/>
            <person name="Luo Z.H."/>
            <person name="Li M."/>
        </authorList>
    </citation>
    <scope>NUCLEOTIDE SEQUENCE [LARGE SCALE GENOMIC DNA]</scope>
    <source>
        <strain evidence="1">HyVt-460</strain>
    </source>
</reference>
<accession>A0A7V5VE87</accession>
<gene>
    <name evidence="1" type="ORF">ENJ15_01950</name>
</gene>
<dbReference type="Gene3D" id="3.40.50.2000">
    <property type="entry name" value="Glycogen Phosphorylase B"/>
    <property type="match status" value="1"/>
</dbReference>
<dbReference type="AlphaFoldDB" id="A0A7V5VE87"/>
<name>A0A7V5VE87_CALAY</name>
<dbReference type="PANTHER" id="PTHR12526">
    <property type="entry name" value="GLYCOSYLTRANSFERASE"/>
    <property type="match status" value="1"/>
</dbReference>
<organism evidence="1">
    <name type="scientific">Caldithrix abyssi</name>
    <dbReference type="NCBI Taxonomy" id="187145"/>
    <lineage>
        <taxon>Bacteria</taxon>
        <taxon>Pseudomonadati</taxon>
        <taxon>Calditrichota</taxon>
        <taxon>Calditrichia</taxon>
        <taxon>Calditrichales</taxon>
        <taxon>Calditrichaceae</taxon>
        <taxon>Caldithrix</taxon>
    </lineage>
</organism>
<comment type="caution">
    <text evidence="1">The sequence shown here is derived from an EMBL/GenBank/DDBJ whole genome shotgun (WGS) entry which is preliminary data.</text>
</comment>
<dbReference type="SUPFAM" id="SSF53756">
    <property type="entry name" value="UDP-Glycosyltransferase/glycogen phosphorylase"/>
    <property type="match status" value="1"/>
</dbReference>
<dbReference type="Proteomes" id="UP000885771">
    <property type="component" value="Unassembled WGS sequence"/>
</dbReference>
<proteinExistence type="predicted"/>
<dbReference type="EMBL" id="DRLI01000071">
    <property type="protein sequence ID" value="HHM01747.1"/>
    <property type="molecule type" value="Genomic_DNA"/>
</dbReference>
<sequence length="338" mass="38669">MKILYLHIAAGQASYRYRVEQYKPLWAASPHTVSYQTVVGIPTVQKLRHILRCGEYDIVILQKKLLHPLLIRAIKKRARLVFDFDDALYARESYKKEKPRSVDPGSATATKRLNFILRRADMVLAGNRELAAYSKKFNSNVQLIPTPLPPAERVVLPRSGPPLRVGWIGNTYNLYYLRQIDDILFKIAAEQSGKFSFQLMSAAVPKGYFKTPWQLTPWSLETEADWLSNIDIGLMPLNDDPWSRGKCAFKLLQYARHGKALIASDVGANREVVRHKVNGFLTGGDFSWEQALKAFVEDPERAARFGQAAREHFSRYFELTVIFKRLSEALNRLTTVIR</sequence>
<dbReference type="Pfam" id="PF13692">
    <property type="entry name" value="Glyco_trans_1_4"/>
    <property type="match status" value="1"/>
</dbReference>